<dbReference type="EMBL" id="CACQ02000621">
    <property type="protein sequence ID" value="CCF33048.1"/>
    <property type="molecule type" value="Genomic_DNA"/>
</dbReference>
<protein>
    <submittedName>
        <fullName evidence="1">Uncharacterized protein</fullName>
    </submittedName>
</protein>
<gene>
    <name evidence="1" type="ORF">CH063_05314</name>
</gene>
<dbReference type="AlphaFoldDB" id="H1UYJ7"/>
<accession>H1UYJ7</accession>
<sequence length="76" mass="8243">MASLVALDRGAVLVRHLGGGSGPRRRLDLRGGHRRLRKRLGLLQAASSSRGDEICIVQQLCLVDGCLLGEEKRPEV</sequence>
<evidence type="ECO:0000313" key="1">
    <source>
        <dbReference type="EMBL" id="CCF33048.1"/>
    </source>
</evidence>
<evidence type="ECO:0000313" key="2">
    <source>
        <dbReference type="Proteomes" id="UP000007174"/>
    </source>
</evidence>
<reference evidence="2" key="1">
    <citation type="journal article" date="2012" name="Nat. Genet.">
        <title>Lifestyle transitions in plant pathogenic Colletotrichum fungi deciphered by genome and transcriptome analyses.</title>
        <authorList>
            <person name="O'Connell R.J."/>
            <person name="Thon M.R."/>
            <person name="Hacquard S."/>
            <person name="Amyotte S.G."/>
            <person name="Kleemann J."/>
            <person name="Torres M.F."/>
            <person name="Damm U."/>
            <person name="Buiate E.A."/>
            <person name="Epstein L."/>
            <person name="Alkan N."/>
            <person name="Altmueller J."/>
            <person name="Alvarado-Balderrama L."/>
            <person name="Bauser C.A."/>
            <person name="Becker C."/>
            <person name="Birren B.W."/>
            <person name="Chen Z."/>
            <person name="Choi J."/>
            <person name="Crouch J.A."/>
            <person name="Duvick J.P."/>
            <person name="Farman M.A."/>
            <person name="Gan P."/>
            <person name="Heiman D."/>
            <person name="Henrissat B."/>
            <person name="Howard R.J."/>
            <person name="Kabbage M."/>
            <person name="Koch C."/>
            <person name="Kracher B."/>
            <person name="Kubo Y."/>
            <person name="Law A.D."/>
            <person name="Lebrun M.-H."/>
            <person name="Lee Y.-H."/>
            <person name="Miyara I."/>
            <person name="Moore N."/>
            <person name="Neumann U."/>
            <person name="Nordstroem K."/>
            <person name="Panaccione D.G."/>
            <person name="Panstruga R."/>
            <person name="Place M."/>
            <person name="Proctor R.H."/>
            <person name="Prusky D."/>
            <person name="Rech G."/>
            <person name="Reinhardt R."/>
            <person name="Rollins J.A."/>
            <person name="Rounsley S."/>
            <person name="Schardl C.L."/>
            <person name="Schwartz D.C."/>
            <person name="Shenoy N."/>
            <person name="Shirasu K."/>
            <person name="Sikhakolli U.R."/>
            <person name="Stueber K."/>
            <person name="Sukno S.A."/>
            <person name="Sweigard J.A."/>
            <person name="Takano Y."/>
            <person name="Takahara H."/>
            <person name="Trail F."/>
            <person name="van der Does H.C."/>
            <person name="Voll L.M."/>
            <person name="Will I."/>
            <person name="Young S."/>
            <person name="Zeng Q."/>
            <person name="Zhang J."/>
            <person name="Zhou S."/>
            <person name="Dickman M.B."/>
            <person name="Schulze-Lefert P."/>
            <person name="Ver Loren van Themaat E."/>
            <person name="Ma L.-J."/>
            <person name="Vaillancourt L.J."/>
        </authorList>
    </citation>
    <scope>NUCLEOTIDE SEQUENCE [LARGE SCALE GENOMIC DNA]</scope>
    <source>
        <strain evidence="2">IMI 349063</strain>
    </source>
</reference>
<organism evidence="1 2">
    <name type="scientific">Colletotrichum higginsianum (strain IMI 349063)</name>
    <name type="common">Crucifer anthracnose fungus</name>
    <dbReference type="NCBI Taxonomy" id="759273"/>
    <lineage>
        <taxon>Eukaryota</taxon>
        <taxon>Fungi</taxon>
        <taxon>Dikarya</taxon>
        <taxon>Ascomycota</taxon>
        <taxon>Pezizomycotina</taxon>
        <taxon>Sordariomycetes</taxon>
        <taxon>Hypocreomycetidae</taxon>
        <taxon>Glomerellales</taxon>
        <taxon>Glomerellaceae</taxon>
        <taxon>Colletotrichum</taxon>
        <taxon>Colletotrichum destructivum species complex</taxon>
    </lineage>
</organism>
<name>H1UYJ7_COLHI</name>
<dbReference type="Proteomes" id="UP000007174">
    <property type="component" value="Unassembled WGS sequence"/>
</dbReference>
<dbReference type="HOGENOM" id="CLU_2654358_0_0_1"/>
<proteinExistence type="predicted"/>